<feature type="region of interest" description="Disordered" evidence="1">
    <location>
        <begin position="65"/>
        <end position="129"/>
    </location>
</feature>
<dbReference type="OMA" id="VENMFTI"/>
<sequence>MPITNSKQLSKPGSGIQKYAPHPPQTLTASLGHEVGRYDQLFATDPHQLRAIAVLQRDLTREEQRIKAEEEAAAAAAPKLPSPTTSTAMVTTPPVSPNQSQTETLQDGTTRPKPSLPTPRRQSTISLSSLQRPAFPLKLDLSAAALRIHPDEMLPNGLSSPVTLAPRSARPSLGPDLMAALGDAGRAVDIDLTVDTDINMGSNGESLDPSLGSSADKPIELDLDMDMQFFGDASGGEPGAAGQNMFDAVAGQSNASEHIKLKVEDGMDIDLLNALQSVGPSPSGEDIFANIGHGASPSGNTPAASAPGGSDLQKAPVTAPSPGAFLASLGAAASQPDASGSGSAAPSGPAGFDFDLNAGFFTEHPTSSEVDMMNMVDIFNMGVNTESNPAAGSSTAS</sequence>
<evidence type="ECO:0000313" key="2">
    <source>
        <dbReference type="EMBL" id="OJT13216.1"/>
    </source>
</evidence>
<comment type="caution">
    <text evidence="2">The sequence shown here is derived from an EMBL/GenBank/DDBJ whole genome shotgun (WGS) entry which is preliminary data.</text>
</comment>
<dbReference type="Proteomes" id="UP000184267">
    <property type="component" value="Unassembled WGS sequence"/>
</dbReference>
<dbReference type="EMBL" id="MNAD01000421">
    <property type="protein sequence ID" value="OJT13216.1"/>
    <property type="molecule type" value="Genomic_DNA"/>
</dbReference>
<proteinExistence type="predicted"/>
<dbReference type="AlphaFoldDB" id="A0A1M2W0A0"/>
<dbReference type="OrthoDB" id="3365514at2759"/>
<feature type="region of interest" description="Disordered" evidence="1">
    <location>
        <begin position="1"/>
        <end position="32"/>
    </location>
</feature>
<evidence type="ECO:0000256" key="1">
    <source>
        <dbReference type="SAM" id="MobiDB-lite"/>
    </source>
</evidence>
<feature type="compositionally biased region" description="Polar residues" evidence="1">
    <location>
        <begin position="97"/>
        <end position="109"/>
    </location>
</feature>
<reference evidence="2 3" key="1">
    <citation type="submission" date="2016-10" db="EMBL/GenBank/DDBJ databases">
        <title>Genome sequence of the basidiomycete white-rot fungus Trametes pubescens.</title>
        <authorList>
            <person name="Makela M.R."/>
            <person name="Granchi Z."/>
            <person name="Peng M."/>
            <person name="De Vries R.P."/>
            <person name="Grigoriev I."/>
            <person name="Riley R."/>
            <person name="Hilden K."/>
        </authorList>
    </citation>
    <scope>NUCLEOTIDE SEQUENCE [LARGE SCALE GENOMIC DNA]</scope>
    <source>
        <strain evidence="2 3">FBCC735</strain>
    </source>
</reference>
<feature type="region of interest" description="Disordered" evidence="1">
    <location>
        <begin position="283"/>
        <end position="319"/>
    </location>
</feature>
<accession>A0A1M2W0A0</accession>
<keyword evidence="3" id="KW-1185">Reference proteome</keyword>
<evidence type="ECO:0000313" key="3">
    <source>
        <dbReference type="Proteomes" id="UP000184267"/>
    </source>
</evidence>
<organism evidence="2 3">
    <name type="scientific">Trametes pubescens</name>
    <name type="common">White-rot fungus</name>
    <dbReference type="NCBI Taxonomy" id="154538"/>
    <lineage>
        <taxon>Eukaryota</taxon>
        <taxon>Fungi</taxon>
        <taxon>Dikarya</taxon>
        <taxon>Basidiomycota</taxon>
        <taxon>Agaricomycotina</taxon>
        <taxon>Agaricomycetes</taxon>
        <taxon>Polyporales</taxon>
        <taxon>Polyporaceae</taxon>
        <taxon>Trametes</taxon>
    </lineage>
</organism>
<feature type="compositionally biased region" description="Polar residues" evidence="1">
    <location>
        <begin position="120"/>
        <end position="129"/>
    </location>
</feature>
<feature type="compositionally biased region" description="Polar residues" evidence="1">
    <location>
        <begin position="1"/>
        <end position="11"/>
    </location>
</feature>
<protein>
    <submittedName>
        <fullName evidence="2">Uncharacterized protein</fullName>
    </submittedName>
</protein>
<gene>
    <name evidence="2" type="ORF">TRAPUB_10235</name>
</gene>
<name>A0A1M2W0A0_TRAPU</name>